<organism evidence="2 3">
    <name type="scientific">Mucilaginibacter lutimaris</name>
    <dbReference type="NCBI Taxonomy" id="931629"/>
    <lineage>
        <taxon>Bacteria</taxon>
        <taxon>Pseudomonadati</taxon>
        <taxon>Bacteroidota</taxon>
        <taxon>Sphingobacteriia</taxon>
        <taxon>Sphingobacteriales</taxon>
        <taxon>Sphingobacteriaceae</taxon>
        <taxon>Mucilaginibacter</taxon>
    </lineage>
</organism>
<feature type="chain" id="PRO_5045889873" evidence="1">
    <location>
        <begin position="22"/>
        <end position="169"/>
    </location>
</feature>
<gene>
    <name evidence="2" type="ORF">ACFQZI_07850</name>
</gene>
<evidence type="ECO:0000256" key="1">
    <source>
        <dbReference type="SAM" id="SignalP"/>
    </source>
</evidence>
<reference evidence="3" key="1">
    <citation type="journal article" date="2019" name="Int. J. Syst. Evol. Microbiol.">
        <title>The Global Catalogue of Microorganisms (GCM) 10K type strain sequencing project: providing services to taxonomists for standard genome sequencing and annotation.</title>
        <authorList>
            <consortium name="The Broad Institute Genomics Platform"/>
            <consortium name="The Broad Institute Genome Sequencing Center for Infectious Disease"/>
            <person name="Wu L."/>
            <person name="Ma J."/>
        </authorList>
    </citation>
    <scope>NUCLEOTIDE SEQUENCE [LARGE SCALE GENOMIC DNA]</scope>
    <source>
        <strain evidence="3">CCUG 60742</strain>
    </source>
</reference>
<keyword evidence="2" id="KW-0645">Protease</keyword>
<dbReference type="Gene3D" id="2.60.40.2970">
    <property type="match status" value="1"/>
</dbReference>
<evidence type="ECO:0000313" key="2">
    <source>
        <dbReference type="EMBL" id="MFD0764765.1"/>
    </source>
</evidence>
<name>A0ABW2ZF03_9SPHI</name>
<dbReference type="RefSeq" id="WP_377140732.1">
    <property type="nucleotide sequence ID" value="NZ_JBHTIA010000003.1"/>
</dbReference>
<keyword evidence="2" id="KW-0378">Hydrolase</keyword>
<dbReference type="Proteomes" id="UP001597073">
    <property type="component" value="Unassembled WGS sequence"/>
</dbReference>
<sequence length="169" mass="18404">MKNYQILAIALLALSSCGVRSGEKASIDSAKALTDTAITPTALVAEMSIRDTIKIGDSVLLKFTVKNNKADTARFLKWHTPFEPLLSKYLDIKDENGTEVNYKGAMAKRMMPPPGDSYITLKANESLSATADLLKGYAIDKPAKYTITYNSTGVSGLTVKNTVSFVYIR</sequence>
<dbReference type="GO" id="GO:0006508">
    <property type="term" value="P:proteolysis"/>
    <property type="evidence" value="ECO:0007669"/>
    <property type="project" value="UniProtKB-KW"/>
</dbReference>
<proteinExistence type="predicted"/>
<feature type="signal peptide" evidence="1">
    <location>
        <begin position="1"/>
        <end position="21"/>
    </location>
</feature>
<dbReference type="EMBL" id="JBHTIA010000003">
    <property type="protein sequence ID" value="MFD0764765.1"/>
    <property type="molecule type" value="Genomic_DNA"/>
</dbReference>
<accession>A0ABW2ZF03</accession>
<protein>
    <submittedName>
        <fullName evidence="2">Protease</fullName>
    </submittedName>
</protein>
<evidence type="ECO:0000313" key="3">
    <source>
        <dbReference type="Proteomes" id="UP001597073"/>
    </source>
</evidence>
<dbReference type="GO" id="GO:0008233">
    <property type="term" value="F:peptidase activity"/>
    <property type="evidence" value="ECO:0007669"/>
    <property type="project" value="UniProtKB-KW"/>
</dbReference>
<comment type="caution">
    <text evidence="2">The sequence shown here is derived from an EMBL/GenBank/DDBJ whole genome shotgun (WGS) entry which is preliminary data.</text>
</comment>
<keyword evidence="1" id="KW-0732">Signal</keyword>
<keyword evidence="3" id="KW-1185">Reference proteome</keyword>
<dbReference type="PROSITE" id="PS51257">
    <property type="entry name" value="PROKAR_LIPOPROTEIN"/>
    <property type="match status" value="1"/>
</dbReference>